<dbReference type="InterPro" id="IPR005174">
    <property type="entry name" value="KIB1-4_b-propeller"/>
</dbReference>
<organism evidence="2">
    <name type="scientific">Ananas comosus var. bracteatus</name>
    <name type="common">red pineapple</name>
    <dbReference type="NCBI Taxonomy" id="296719"/>
    <lineage>
        <taxon>Eukaryota</taxon>
        <taxon>Viridiplantae</taxon>
        <taxon>Streptophyta</taxon>
        <taxon>Embryophyta</taxon>
        <taxon>Tracheophyta</taxon>
        <taxon>Spermatophyta</taxon>
        <taxon>Magnoliopsida</taxon>
        <taxon>Liliopsida</taxon>
        <taxon>Poales</taxon>
        <taxon>Bromeliaceae</taxon>
        <taxon>Bromelioideae</taxon>
        <taxon>Ananas</taxon>
    </lineage>
</organism>
<evidence type="ECO:0000259" key="1">
    <source>
        <dbReference type="Pfam" id="PF03478"/>
    </source>
</evidence>
<evidence type="ECO:0000313" key="2">
    <source>
        <dbReference type="EMBL" id="CAD1830597.1"/>
    </source>
</evidence>
<proteinExistence type="predicted"/>
<protein>
    <recommendedName>
        <fullName evidence="1">KIB1-4 beta-propeller domain-containing protein</fullName>
    </recommendedName>
</protein>
<dbReference type="PANTHER" id="PTHR44259:SF114">
    <property type="entry name" value="OS06G0707300 PROTEIN"/>
    <property type="match status" value="1"/>
</dbReference>
<name>A0A6V7PIF9_ANACO</name>
<reference evidence="2" key="1">
    <citation type="submission" date="2020-07" db="EMBL/GenBank/DDBJ databases">
        <authorList>
            <person name="Lin J."/>
        </authorList>
    </citation>
    <scope>NUCLEOTIDE SEQUENCE</scope>
</reference>
<sequence>MESRHPKRRRVACRSWSHLVTDILIDVASKHVTSAATYATLRGVCRSWRAALPATVPRPHRLPLQLPFLYIFAHSPHYPAGQAFSLTTSRTFALRHLADAHESASVGSGYGWLLLLDPVCNLILRNPFTGDTIRLPSLDGTLALNCKDKPMSQQHFLVHRAILSSDPSADRNFLVVLFSNASLTRCFTWRSGDNFWTVREHPEFFVDDIIFYEDRRCIAVGVNGACAVFDFATADGGNGFFTEVPNLPASGSPFLVESAGNVWLATVRSITSRKKPKVEIYRLDLSRLPDEITAVSESGDLGGRILFLKQCNSMSVASTHFPGFEGDSIYFPKINQPSLRSSRSNYTATIWKCQFKNGIAHRFSVKCECAVYPLWPKVWWLPPNLHEKLGE</sequence>
<dbReference type="InterPro" id="IPR050942">
    <property type="entry name" value="F-box_BR-signaling"/>
</dbReference>
<gene>
    <name evidence="2" type="ORF">CB5_LOCUS13808</name>
</gene>
<dbReference type="PANTHER" id="PTHR44259">
    <property type="entry name" value="OS07G0183000 PROTEIN-RELATED"/>
    <property type="match status" value="1"/>
</dbReference>
<dbReference type="EMBL" id="LR862148">
    <property type="protein sequence ID" value="CAD1830597.1"/>
    <property type="molecule type" value="Genomic_DNA"/>
</dbReference>
<dbReference type="Pfam" id="PF03478">
    <property type="entry name" value="Beta-prop_KIB1-4"/>
    <property type="match status" value="1"/>
</dbReference>
<accession>A0A6V7PIF9</accession>
<dbReference type="AlphaFoldDB" id="A0A6V7PIF9"/>
<feature type="domain" description="KIB1-4 beta-propeller" evidence="1">
    <location>
        <begin position="84"/>
        <end position="332"/>
    </location>
</feature>